<dbReference type="SUPFAM" id="SSF88798">
    <property type="entry name" value="N-terminal, heterodimerisation domain of RBP7 (RpoE)"/>
    <property type="match status" value="1"/>
</dbReference>
<dbReference type="Gene3D" id="3.30.1490.120">
    <property type="entry name" value="RNA polymerase Rpb7-like, N-terminal domain"/>
    <property type="match status" value="1"/>
</dbReference>
<reference evidence="8" key="1">
    <citation type="submission" date="2021-01" db="EMBL/GenBank/DDBJ databases">
        <authorList>
            <person name="Corre E."/>
            <person name="Pelletier E."/>
            <person name="Niang G."/>
            <person name="Scheremetjew M."/>
            <person name="Finn R."/>
            <person name="Kale V."/>
            <person name="Holt S."/>
            <person name="Cochrane G."/>
            <person name="Meng A."/>
            <person name="Brown T."/>
            <person name="Cohen L."/>
        </authorList>
    </citation>
    <scope>NUCLEOTIDE SEQUENCE</scope>
    <source>
        <strain evidence="8">CCMP1723</strain>
    </source>
</reference>
<evidence type="ECO:0000256" key="5">
    <source>
        <dbReference type="ARBA" id="ARBA00023242"/>
    </source>
</evidence>
<keyword evidence="5" id="KW-0539">Nucleus</keyword>
<sequence length="185" mass="21019">MFWHIKLERNIVLEPRFFGRNMRDTLMQRLKHEVEGSCTGKHGYIVMVTDFTYVSEGMVTDDGTARAKFRVEFDAIAFRPFKGQVLDAVVTEVNKFGFFAEAGPMNLFVSNQLISDDMKFESIDNVNRYVSSDKSVSVQKNGEVRVRVVGMRIDAQEIFCVATMKEDYLGAIDQDAGADKVADEY</sequence>
<evidence type="ECO:0008006" key="9">
    <source>
        <dbReference type="Google" id="ProtNLM"/>
    </source>
</evidence>
<dbReference type="Gene3D" id="2.40.50.140">
    <property type="entry name" value="Nucleic acid-binding proteins"/>
    <property type="match status" value="1"/>
</dbReference>
<evidence type="ECO:0000256" key="1">
    <source>
        <dbReference type="ARBA" id="ARBA00004123"/>
    </source>
</evidence>
<evidence type="ECO:0000256" key="3">
    <source>
        <dbReference type="ARBA" id="ARBA00022478"/>
    </source>
</evidence>
<evidence type="ECO:0000259" key="6">
    <source>
        <dbReference type="Pfam" id="PF00575"/>
    </source>
</evidence>
<keyword evidence="3" id="KW-0240">DNA-directed RNA polymerase</keyword>
<dbReference type="InterPro" id="IPR045113">
    <property type="entry name" value="Rpb7-like"/>
</dbReference>
<dbReference type="GO" id="GO:0003697">
    <property type="term" value="F:single-stranded DNA binding"/>
    <property type="evidence" value="ECO:0007669"/>
    <property type="project" value="TreeGrafter"/>
</dbReference>
<dbReference type="EMBL" id="HBEQ01012232">
    <property type="protein sequence ID" value="CAD8522888.1"/>
    <property type="molecule type" value="Transcribed_RNA"/>
</dbReference>
<keyword evidence="4" id="KW-0804">Transcription</keyword>
<dbReference type="GO" id="GO:0006367">
    <property type="term" value="P:transcription initiation at RNA polymerase II promoter"/>
    <property type="evidence" value="ECO:0007669"/>
    <property type="project" value="TreeGrafter"/>
</dbReference>
<name>A0A7S0IIJ8_MICPS</name>
<dbReference type="GO" id="GO:0000932">
    <property type="term" value="C:P-body"/>
    <property type="evidence" value="ECO:0007669"/>
    <property type="project" value="TreeGrafter"/>
</dbReference>
<organism evidence="8">
    <name type="scientific">Micromonas pusilla</name>
    <name type="common">Picoplanktonic green alga</name>
    <name type="synonym">Chromulina pusilla</name>
    <dbReference type="NCBI Taxonomy" id="38833"/>
    <lineage>
        <taxon>Eukaryota</taxon>
        <taxon>Viridiplantae</taxon>
        <taxon>Chlorophyta</taxon>
        <taxon>Mamiellophyceae</taxon>
        <taxon>Mamiellales</taxon>
        <taxon>Mamiellaceae</taxon>
        <taxon>Micromonas</taxon>
    </lineage>
</organism>
<dbReference type="GO" id="GO:0003727">
    <property type="term" value="F:single-stranded RNA binding"/>
    <property type="evidence" value="ECO:0007669"/>
    <property type="project" value="TreeGrafter"/>
</dbReference>
<dbReference type="InterPro" id="IPR012340">
    <property type="entry name" value="NA-bd_OB-fold"/>
</dbReference>
<feature type="domain" description="S1 motif" evidence="6">
    <location>
        <begin position="80"/>
        <end position="158"/>
    </location>
</feature>
<dbReference type="PANTHER" id="PTHR12709">
    <property type="entry name" value="DNA-DIRECTED RNA POLYMERASE II, III"/>
    <property type="match status" value="1"/>
</dbReference>
<accession>A0A7S0IIJ8</accession>
<dbReference type="AlphaFoldDB" id="A0A7S0IIJ8"/>
<proteinExistence type="inferred from homology"/>
<dbReference type="Pfam" id="PF00575">
    <property type="entry name" value="S1"/>
    <property type="match status" value="1"/>
</dbReference>
<evidence type="ECO:0000256" key="4">
    <source>
        <dbReference type="ARBA" id="ARBA00023163"/>
    </source>
</evidence>
<dbReference type="GO" id="GO:0031369">
    <property type="term" value="F:translation initiation factor binding"/>
    <property type="evidence" value="ECO:0007669"/>
    <property type="project" value="TreeGrafter"/>
</dbReference>
<dbReference type="GO" id="GO:0045948">
    <property type="term" value="P:positive regulation of translational initiation"/>
    <property type="evidence" value="ECO:0007669"/>
    <property type="project" value="TreeGrafter"/>
</dbReference>
<dbReference type="GO" id="GO:0005665">
    <property type="term" value="C:RNA polymerase II, core complex"/>
    <property type="evidence" value="ECO:0007669"/>
    <property type="project" value="TreeGrafter"/>
</dbReference>
<dbReference type="InterPro" id="IPR003029">
    <property type="entry name" value="S1_domain"/>
</dbReference>
<evidence type="ECO:0000259" key="7">
    <source>
        <dbReference type="Pfam" id="PF03876"/>
    </source>
</evidence>
<gene>
    <name evidence="8" type="ORF">MCOM1403_LOCUS9856</name>
</gene>
<dbReference type="FunFam" id="2.40.50.140:FF:000043">
    <property type="entry name" value="DNA-directed RNA polymerase II subunit RPB7"/>
    <property type="match status" value="1"/>
</dbReference>
<dbReference type="InterPro" id="IPR036898">
    <property type="entry name" value="RNA_pol_Rpb7-like_N_sf"/>
</dbReference>
<dbReference type="CDD" id="cd04329">
    <property type="entry name" value="RNAP_II_Rpb7_N"/>
    <property type="match status" value="1"/>
</dbReference>
<dbReference type="InterPro" id="IPR005576">
    <property type="entry name" value="Rpb7-like_N"/>
</dbReference>
<dbReference type="PANTHER" id="PTHR12709:SF4">
    <property type="entry name" value="DNA-DIRECTED RNA POLYMERASE II SUBUNIT RPB7"/>
    <property type="match status" value="1"/>
</dbReference>
<evidence type="ECO:0000313" key="8">
    <source>
        <dbReference type="EMBL" id="CAD8522888.1"/>
    </source>
</evidence>
<comment type="similarity">
    <text evidence="2">Belongs to the eukaryotic RPB7/RPC8 RNA polymerase subunit family.</text>
</comment>
<protein>
    <recommendedName>
        <fullName evidence="9">DNA-directed RNA polymerase II subunit RPB7</fullName>
    </recommendedName>
</protein>
<dbReference type="SUPFAM" id="SSF50249">
    <property type="entry name" value="Nucleic acid-binding proteins"/>
    <property type="match status" value="1"/>
</dbReference>
<dbReference type="FunFam" id="3.30.1490.120:FF:000001">
    <property type="entry name" value="DNA-directed RNA polymerase II subunit RPB7"/>
    <property type="match status" value="1"/>
</dbReference>
<feature type="domain" description="RNA polymerase Rpb7-like N-terminal" evidence="7">
    <location>
        <begin position="8"/>
        <end position="62"/>
    </location>
</feature>
<evidence type="ECO:0000256" key="2">
    <source>
        <dbReference type="ARBA" id="ARBA00009307"/>
    </source>
</evidence>
<dbReference type="Pfam" id="PF03876">
    <property type="entry name" value="SHS2_Rpb7-N"/>
    <property type="match status" value="1"/>
</dbReference>
<dbReference type="CDD" id="cd04462">
    <property type="entry name" value="S1_RNAPII_Rpb7"/>
    <property type="match status" value="1"/>
</dbReference>
<comment type="subcellular location">
    <subcellularLocation>
        <location evidence="1">Nucleus</location>
    </subcellularLocation>
</comment>
<dbReference type="GO" id="GO:0060213">
    <property type="term" value="P:positive regulation of nuclear-transcribed mRNA poly(A) tail shortening"/>
    <property type="evidence" value="ECO:0007669"/>
    <property type="project" value="TreeGrafter"/>
</dbReference>